<keyword evidence="4" id="KW-0472">Membrane</keyword>
<comment type="subcellular location">
    <subcellularLocation>
        <location evidence="1">Cell membrane</location>
        <topology evidence="1">Lipid-anchor</topology>
        <topology evidence="1">GPI-anchor</topology>
    </subcellularLocation>
</comment>
<dbReference type="GO" id="GO:0016810">
    <property type="term" value="F:hydrolase activity, acting on carbon-nitrogen (but not peptide) bonds"/>
    <property type="evidence" value="ECO:0007669"/>
    <property type="project" value="InterPro"/>
</dbReference>
<dbReference type="PANTHER" id="PTHR43123">
    <property type="entry name" value="POLYSACCHARIDE DEACETYLASE-RELATED"/>
    <property type="match status" value="1"/>
</dbReference>
<organism evidence="9 10">
    <name type="scientific">Saitozyma podzolica</name>
    <dbReference type="NCBI Taxonomy" id="1890683"/>
    <lineage>
        <taxon>Eukaryota</taxon>
        <taxon>Fungi</taxon>
        <taxon>Dikarya</taxon>
        <taxon>Basidiomycota</taxon>
        <taxon>Agaricomycotina</taxon>
        <taxon>Tremellomycetes</taxon>
        <taxon>Tremellales</taxon>
        <taxon>Trimorphomycetaceae</taxon>
        <taxon>Saitozyma</taxon>
    </lineage>
</organism>
<dbReference type="GO" id="GO:0005886">
    <property type="term" value="C:plasma membrane"/>
    <property type="evidence" value="ECO:0007669"/>
    <property type="project" value="UniProtKB-SubCell"/>
</dbReference>
<gene>
    <name evidence="9" type="ORF">EHS25_008930</name>
</gene>
<evidence type="ECO:0000256" key="3">
    <source>
        <dbReference type="ARBA" id="ARBA00022622"/>
    </source>
</evidence>
<evidence type="ECO:0000313" key="9">
    <source>
        <dbReference type="EMBL" id="RSH92514.1"/>
    </source>
</evidence>
<dbReference type="InterPro" id="IPR011330">
    <property type="entry name" value="Glyco_hydro/deAcase_b/a-brl"/>
</dbReference>
<dbReference type="PANTHER" id="PTHR43123:SF1">
    <property type="entry name" value="POLYSACCHARIDE DEACETYLASE-RELATED"/>
    <property type="match status" value="1"/>
</dbReference>
<keyword evidence="7" id="KW-0961">Cell wall biogenesis/degradation</keyword>
<dbReference type="Pfam" id="PF01522">
    <property type="entry name" value="Polysacc_deac_1"/>
    <property type="match status" value="1"/>
</dbReference>
<keyword evidence="3" id="KW-0336">GPI-anchor</keyword>
<evidence type="ECO:0000259" key="8">
    <source>
        <dbReference type="PROSITE" id="PS51677"/>
    </source>
</evidence>
<dbReference type="Proteomes" id="UP000279259">
    <property type="component" value="Unassembled WGS sequence"/>
</dbReference>
<dbReference type="GO" id="GO:0071555">
    <property type="term" value="P:cell wall organization"/>
    <property type="evidence" value="ECO:0007669"/>
    <property type="project" value="UniProtKB-KW"/>
</dbReference>
<accession>A0A427YN30</accession>
<keyword evidence="6" id="KW-0449">Lipoprotein</keyword>
<dbReference type="GO" id="GO:0098552">
    <property type="term" value="C:side of membrane"/>
    <property type="evidence" value="ECO:0007669"/>
    <property type="project" value="UniProtKB-KW"/>
</dbReference>
<dbReference type="OrthoDB" id="9970124at2759"/>
<feature type="domain" description="NodB homology" evidence="8">
    <location>
        <begin position="80"/>
        <end position="307"/>
    </location>
</feature>
<comment type="caution">
    <text evidence="9">The sequence shown here is derived from an EMBL/GenBank/DDBJ whole genome shotgun (WGS) entry which is preliminary data.</text>
</comment>
<evidence type="ECO:0000256" key="5">
    <source>
        <dbReference type="ARBA" id="ARBA00023180"/>
    </source>
</evidence>
<dbReference type="AlphaFoldDB" id="A0A427YN30"/>
<reference evidence="9 10" key="1">
    <citation type="submission" date="2018-11" db="EMBL/GenBank/DDBJ databases">
        <title>Genome sequence of Saitozyma podzolica DSM 27192.</title>
        <authorList>
            <person name="Aliyu H."/>
            <person name="Gorte O."/>
            <person name="Ochsenreither K."/>
        </authorList>
    </citation>
    <scope>NUCLEOTIDE SEQUENCE [LARGE SCALE GENOMIC DNA]</scope>
    <source>
        <strain evidence="9 10">DSM 27192</strain>
    </source>
</reference>
<sequence>MVHIDKEECEAWIERDFYGYGQNPPDPKWPNGAKIAVNFVMNHEEGGESSVELGDDVAEAFFHDFGPPGMIKPVPGERDPSTESQFDYGTRVAVWRLMRMFDKHHIPITFFAVAKSFERNLDVPAYVEANGHETCSHGYRWRSYGDISPEEEEEHVRKAVASFKQTSPSCRVPNGWFYGRPNARSAHIVAKVYAELGHQLLYWADSYADDLPYWKPMPGNPDKGLLIMPYSFDNNDTKMWFGQYASDDAFTQHAIDTFTTIREEGLEGRPSYITVAFHSRWMGRPGRFQALKRIVEHMLQFDDVWFATREQIAKHFAEVHPYEPEKFKKAKKIAGGINGATVNGNGITNGTNGVKH</sequence>
<evidence type="ECO:0000256" key="1">
    <source>
        <dbReference type="ARBA" id="ARBA00004609"/>
    </source>
</evidence>
<proteinExistence type="predicted"/>
<keyword evidence="2" id="KW-1003">Cell membrane</keyword>
<keyword evidence="5" id="KW-0325">Glycoprotein</keyword>
<dbReference type="Gene3D" id="3.20.20.370">
    <property type="entry name" value="Glycoside hydrolase/deacetylase"/>
    <property type="match status" value="1"/>
</dbReference>
<dbReference type="SUPFAM" id="SSF88713">
    <property type="entry name" value="Glycoside hydrolase/deacetylase"/>
    <property type="match status" value="1"/>
</dbReference>
<name>A0A427YN30_9TREE</name>
<evidence type="ECO:0000313" key="10">
    <source>
        <dbReference type="Proteomes" id="UP000279259"/>
    </source>
</evidence>
<dbReference type="PROSITE" id="PS51677">
    <property type="entry name" value="NODB"/>
    <property type="match status" value="1"/>
</dbReference>
<dbReference type="STRING" id="1890683.A0A427YN30"/>
<protein>
    <recommendedName>
        <fullName evidence="8">NodB homology domain-containing protein</fullName>
    </recommendedName>
</protein>
<evidence type="ECO:0000256" key="2">
    <source>
        <dbReference type="ARBA" id="ARBA00022475"/>
    </source>
</evidence>
<evidence type="ECO:0000256" key="6">
    <source>
        <dbReference type="ARBA" id="ARBA00023288"/>
    </source>
</evidence>
<evidence type="ECO:0000256" key="7">
    <source>
        <dbReference type="ARBA" id="ARBA00023316"/>
    </source>
</evidence>
<evidence type="ECO:0000256" key="4">
    <source>
        <dbReference type="ARBA" id="ARBA00023136"/>
    </source>
</evidence>
<keyword evidence="10" id="KW-1185">Reference proteome</keyword>
<dbReference type="GO" id="GO:0005975">
    <property type="term" value="P:carbohydrate metabolic process"/>
    <property type="evidence" value="ECO:0007669"/>
    <property type="project" value="InterPro"/>
</dbReference>
<dbReference type="InterPro" id="IPR002509">
    <property type="entry name" value="NODB_dom"/>
</dbReference>
<dbReference type="EMBL" id="RSCD01000006">
    <property type="protein sequence ID" value="RSH92514.1"/>
    <property type="molecule type" value="Genomic_DNA"/>
</dbReference>